<dbReference type="EMBL" id="JARKNE010000012">
    <property type="protein sequence ID" value="KAK5774552.1"/>
    <property type="molecule type" value="Genomic_DNA"/>
</dbReference>
<reference evidence="1 2" key="1">
    <citation type="submission" date="2023-03" db="EMBL/GenBank/DDBJ databases">
        <title>WGS of Gossypium arboreum.</title>
        <authorList>
            <person name="Yu D."/>
        </authorList>
    </citation>
    <scope>NUCLEOTIDE SEQUENCE [LARGE SCALE GENOMIC DNA]</scope>
    <source>
        <tissue evidence="1">Leaf</tissue>
    </source>
</reference>
<dbReference type="PANTHER" id="PTHR47481">
    <property type="match status" value="1"/>
</dbReference>
<evidence type="ECO:0000313" key="1">
    <source>
        <dbReference type="EMBL" id="KAK5774552.1"/>
    </source>
</evidence>
<protein>
    <submittedName>
        <fullName evidence="1">Uncharacterized protein</fullName>
    </submittedName>
</protein>
<gene>
    <name evidence="1" type="ORF">PVK06_042407</name>
</gene>
<organism evidence="1 2">
    <name type="scientific">Gossypium arboreum</name>
    <name type="common">Tree cotton</name>
    <name type="synonym">Gossypium nanking</name>
    <dbReference type="NCBI Taxonomy" id="29729"/>
    <lineage>
        <taxon>Eukaryota</taxon>
        <taxon>Viridiplantae</taxon>
        <taxon>Streptophyta</taxon>
        <taxon>Embryophyta</taxon>
        <taxon>Tracheophyta</taxon>
        <taxon>Spermatophyta</taxon>
        <taxon>Magnoliopsida</taxon>
        <taxon>eudicotyledons</taxon>
        <taxon>Gunneridae</taxon>
        <taxon>Pentapetalae</taxon>
        <taxon>rosids</taxon>
        <taxon>malvids</taxon>
        <taxon>Malvales</taxon>
        <taxon>Malvaceae</taxon>
        <taxon>Malvoideae</taxon>
        <taxon>Gossypium</taxon>
    </lineage>
</organism>
<evidence type="ECO:0000313" key="2">
    <source>
        <dbReference type="Proteomes" id="UP001358586"/>
    </source>
</evidence>
<dbReference type="PANTHER" id="PTHR47481:SF30">
    <property type="entry name" value="CCHC-TYPE DOMAIN-CONTAINING PROTEIN"/>
    <property type="match status" value="1"/>
</dbReference>
<proteinExistence type="predicted"/>
<accession>A0ABR0MKL9</accession>
<dbReference type="Pfam" id="PF14223">
    <property type="entry name" value="Retrotran_gag_2"/>
    <property type="match status" value="1"/>
</dbReference>
<name>A0ABR0MKL9_GOSAR</name>
<keyword evidence="2" id="KW-1185">Reference proteome</keyword>
<sequence>MDSSAQIWNTLATIYGSKSTSRLMFYRRAFHSQRKGDLLMKDFLMKVKGYSDSLASCGEIISEHEHVISIHNGLPPEYESIFTNVFSYNGSIWKLGFSPSPTPTNAWFNLFYLTSQPRSASTTTSVLSPNPQAYVAMPNTIGDNT</sequence>
<dbReference type="Proteomes" id="UP001358586">
    <property type="component" value="Chromosome 12"/>
</dbReference>
<comment type="caution">
    <text evidence="1">The sequence shown here is derived from an EMBL/GenBank/DDBJ whole genome shotgun (WGS) entry which is preliminary data.</text>
</comment>